<dbReference type="Proteomes" id="UP001218188">
    <property type="component" value="Unassembled WGS sequence"/>
</dbReference>
<name>A0AAD6WU63_9AGAR</name>
<feature type="compositionally biased region" description="Polar residues" evidence="1">
    <location>
        <begin position="17"/>
        <end position="27"/>
    </location>
</feature>
<gene>
    <name evidence="2" type="ORF">C8F04DRAFT_1269741</name>
</gene>
<feature type="region of interest" description="Disordered" evidence="1">
    <location>
        <begin position="17"/>
        <end position="54"/>
    </location>
</feature>
<evidence type="ECO:0000313" key="3">
    <source>
        <dbReference type="Proteomes" id="UP001218188"/>
    </source>
</evidence>
<evidence type="ECO:0000256" key="1">
    <source>
        <dbReference type="SAM" id="MobiDB-lite"/>
    </source>
</evidence>
<sequence length="154" mass="16692">MAVILMVLHAGSCTNTVSGPRSQNSINGRLPENHCGPLTGPRHRSPRAHSVSKTLSRKPSSIIAQLRTDASPLNAYRHNIGAIGSPRCEACGAANETRAHYVLECPRWEPYRQPLHVACRKVGLFGSIHLSPILSNPKLLGPLAGFVEATKRFD</sequence>
<organism evidence="2 3">
    <name type="scientific">Mycena alexandri</name>
    <dbReference type="NCBI Taxonomy" id="1745969"/>
    <lineage>
        <taxon>Eukaryota</taxon>
        <taxon>Fungi</taxon>
        <taxon>Dikarya</taxon>
        <taxon>Basidiomycota</taxon>
        <taxon>Agaricomycotina</taxon>
        <taxon>Agaricomycetes</taxon>
        <taxon>Agaricomycetidae</taxon>
        <taxon>Agaricales</taxon>
        <taxon>Marasmiineae</taxon>
        <taxon>Mycenaceae</taxon>
        <taxon>Mycena</taxon>
    </lineage>
</organism>
<accession>A0AAD6WU63</accession>
<evidence type="ECO:0008006" key="4">
    <source>
        <dbReference type="Google" id="ProtNLM"/>
    </source>
</evidence>
<comment type="caution">
    <text evidence="2">The sequence shown here is derived from an EMBL/GenBank/DDBJ whole genome shotgun (WGS) entry which is preliminary data.</text>
</comment>
<keyword evidence="3" id="KW-1185">Reference proteome</keyword>
<dbReference type="AlphaFoldDB" id="A0AAD6WU63"/>
<evidence type="ECO:0000313" key="2">
    <source>
        <dbReference type="EMBL" id="KAJ7024995.1"/>
    </source>
</evidence>
<protein>
    <recommendedName>
        <fullName evidence="4">Reverse transcriptase zinc-binding domain-containing protein</fullName>
    </recommendedName>
</protein>
<dbReference type="EMBL" id="JARJCM010000161">
    <property type="protein sequence ID" value="KAJ7024995.1"/>
    <property type="molecule type" value="Genomic_DNA"/>
</dbReference>
<proteinExistence type="predicted"/>
<reference evidence="2" key="1">
    <citation type="submission" date="2023-03" db="EMBL/GenBank/DDBJ databases">
        <title>Massive genome expansion in bonnet fungi (Mycena s.s.) driven by repeated elements and novel gene families across ecological guilds.</title>
        <authorList>
            <consortium name="Lawrence Berkeley National Laboratory"/>
            <person name="Harder C.B."/>
            <person name="Miyauchi S."/>
            <person name="Viragh M."/>
            <person name="Kuo A."/>
            <person name="Thoen E."/>
            <person name="Andreopoulos B."/>
            <person name="Lu D."/>
            <person name="Skrede I."/>
            <person name="Drula E."/>
            <person name="Henrissat B."/>
            <person name="Morin E."/>
            <person name="Kohler A."/>
            <person name="Barry K."/>
            <person name="LaButti K."/>
            <person name="Morin E."/>
            <person name="Salamov A."/>
            <person name="Lipzen A."/>
            <person name="Mereny Z."/>
            <person name="Hegedus B."/>
            <person name="Baldrian P."/>
            <person name="Stursova M."/>
            <person name="Weitz H."/>
            <person name="Taylor A."/>
            <person name="Grigoriev I.V."/>
            <person name="Nagy L.G."/>
            <person name="Martin F."/>
            <person name="Kauserud H."/>
        </authorList>
    </citation>
    <scope>NUCLEOTIDE SEQUENCE</scope>
    <source>
        <strain evidence="2">CBHHK200</strain>
    </source>
</reference>